<dbReference type="EMBL" id="PDOD01000001">
    <property type="protein sequence ID" value="PYZ94980.1"/>
    <property type="molecule type" value="Genomic_DNA"/>
</dbReference>
<dbReference type="AlphaFoldDB" id="A0A323TK74"/>
<comment type="caution">
    <text evidence="3">The sequence shown here is derived from an EMBL/GenBank/DDBJ whole genome shotgun (WGS) entry which is preliminary data.</text>
</comment>
<dbReference type="InterPro" id="IPR013766">
    <property type="entry name" value="Thioredoxin_domain"/>
</dbReference>
<dbReference type="SUPFAM" id="SSF52833">
    <property type="entry name" value="Thioredoxin-like"/>
    <property type="match status" value="1"/>
</dbReference>
<dbReference type="Proteomes" id="UP000248214">
    <property type="component" value="Unassembled WGS sequence"/>
</dbReference>
<keyword evidence="1" id="KW-1133">Transmembrane helix</keyword>
<dbReference type="Gene3D" id="3.40.30.10">
    <property type="entry name" value="Glutaredoxin"/>
    <property type="match status" value="1"/>
</dbReference>
<dbReference type="InterPro" id="IPR012336">
    <property type="entry name" value="Thioredoxin-like_fold"/>
</dbReference>
<proteinExistence type="predicted"/>
<gene>
    <name evidence="3" type="ORF">CR194_05545</name>
</gene>
<dbReference type="PROSITE" id="PS51352">
    <property type="entry name" value="THIOREDOXIN_2"/>
    <property type="match status" value="1"/>
</dbReference>
<dbReference type="InterPro" id="IPR036249">
    <property type="entry name" value="Thioredoxin-like_sf"/>
</dbReference>
<reference evidence="3 4" key="1">
    <citation type="submission" date="2017-10" db="EMBL/GenBank/DDBJ databases">
        <title>Bacillus sp. nov., a halophilic bacterium isolated from a Keqin Lake.</title>
        <authorList>
            <person name="Wang H."/>
        </authorList>
    </citation>
    <scope>NUCLEOTIDE SEQUENCE [LARGE SCALE GENOMIC DNA]</scope>
    <source>
        <strain evidence="3 4">KQ-12</strain>
    </source>
</reference>
<keyword evidence="1" id="KW-0812">Transmembrane</keyword>
<protein>
    <recommendedName>
        <fullName evidence="2">Thioredoxin domain-containing protein</fullName>
    </recommendedName>
</protein>
<feature type="domain" description="Thioredoxin" evidence="2">
    <location>
        <begin position="53"/>
        <end position="188"/>
    </location>
</feature>
<keyword evidence="4" id="KW-1185">Reference proteome</keyword>
<evidence type="ECO:0000313" key="4">
    <source>
        <dbReference type="Proteomes" id="UP000248214"/>
    </source>
</evidence>
<name>A0A323TK74_9BACI</name>
<organism evidence="3 4">
    <name type="scientific">Salipaludibacillus keqinensis</name>
    <dbReference type="NCBI Taxonomy" id="2045207"/>
    <lineage>
        <taxon>Bacteria</taxon>
        <taxon>Bacillati</taxon>
        <taxon>Bacillota</taxon>
        <taxon>Bacilli</taxon>
        <taxon>Bacillales</taxon>
        <taxon>Bacillaceae</taxon>
    </lineage>
</organism>
<keyword evidence="1" id="KW-0472">Membrane</keyword>
<sequence>MKGEETMMEELLIYAIVFLLFSQLITFFCLFLIFRQFGQVYLSTGESIARDGLALGKKIPSVQAWSLSDHKLVSINNAGNKPTLLVFISPRCKPCEELVEDWNLKYETYKDEVHFCVVFVGEEDEVNTLIEKKIIYGERFWDRNQELFNRFQVRVTPFAFALDDGLIKDKGLCGNAQQIDQMIGTLLVNEQKIVEEEER</sequence>
<evidence type="ECO:0000256" key="1">
    <source>
        <dbReference type="SAM" id="Phobius"/>
    </source>
</evidence>
<dbReference type="Pfam" id="PF13098">
    <property type="entry name" value="Thioredoxin_2"/>
    <property type="match status" value="1"/>
</dbReference>
<evidence type="ECO:0000313" key="3">
    <source>
        <dbReference type="EMBL" id="PYZ94980.1"/>
    </source>
</evidence>
<feature type="transmembrane region" description="Helical" evidence="1">
    <location>
        <begin position="12"/>
        <end position="34"/>
    </location>
</feature>
<accession>A0A323TK74</accession>
<evidence type="ECO:0000259" key="2">
    <source>
        <dbReference type="PROSITE" id="PS51352"/>
    </source>
</evidence>